<dbReference type="AlphaFoldDB" id="L0RCT6"/>
<sequence>MKFHAFKTNVMLTVLAVVLLTASGCGVKIWPSPQKSEDIFTFASVEGRRVGECLKVVVKVDGAYKNVDNLSLQFQADGSGPGEGCPTCPFFPAIRKNFVPGSEGIQSDGPTFVFSECGLDPAKSYRWRVVGRNVYDTLGVAISDVYTAVP</sequence>
<dbReference type="PROSITE" id="PS51257">
    <property type="entry name" value="PROKAR_LIPOPROTEIN"/>
    <property type="match status" value="1"/>
</dbReference>
<dbReference type="PATRIC" id="fig|1121451.3.peg.2517"/>
<dbReference type="EMBL" id="FO203522">
    <property type="protein sequence ID" value="CCO24564.1"/>
    <property type="molecule type" value="Genomic_DNA"/>
</dbReference>
<dbReference type="eggNOG" id="ENOG502ZWFA">
    <property type="taxonomic scope" value="Bacteria"/>
</dbReference>
<reference evidence="1 2" key="1">
    <citation type="submission" date="2012-10" db="EMBL/GenBank/DDBJ databases">
        <authorList>
            <person name="Genoscope - CEA"/>
        </authorList>
    </citation>
    <scope>NUCLEOTIDE SEQUENCE [LARGE SCALE GENOMIC DNA]</scope>
    <source>
        <strain evidence="2">AM13 / DSM 14728</strain>
    </source>
</reference>
<dbReference type="HOGENOM" id="CLU_131992_0_0_7"/>
<accession>L0RCT6</accession>
<dbReference type="STRING" id="1121451.DESAM_22297"/>
<protein>
    <submittedName>
        <fullName evidence="1">Putative lipoprotein</fullName>
    </submittedName>
</protein>
<keyword evidence="2" id="KW-1185">Reference proteome</keyword>
<evidence type="ECO:0000313" key="2">
    <source>
        <dbReference type="Proteomes" id="UP000010808"/>
    </source>
</evidence>
<gene>
    <name evidence="1" type="ORF">DESAM_22297</name>
</gene>
<dbReference type="Proteomes" id="UP000010808">
    <property type="component" value="Chromosome"/>
</dbReference>
<dbReference type="RefSeq" id="WP_015337164.1">
    <property type="nucleotide sequence ID" value="NC_020055.1"/>
</dbReference>
<dbReference type="OrthoDB" id="5470981at2"/>
<proteinExistence type="predicted"/>
<organism evidence="1 2">
    <name type="scientific">Maridesulfovibrio hydrothermalis AM13 = DSM 14728</name>
    <dbReference type="NCBI Taxonomy" id="1121451"/>
    <lineage>
        <taxon>Bacteria</taxon>
        <taxon>Pseudomonadati</taxon>
        <taxon>Thermodesulfobacteriota</taxon>
        <taxon>Desulfovibrionia</taxon>
        <taxon>Desulfovibrionales</taxon>
        <taxon>Desulfovibrionaceae</taxon>
        <taxon>Maridesulfovibrio</taxon>
    </lineage>
</organism>
<dbReference type="KEGG" id="dhy:DESAM_22297"/>
<name>L0RCT6_9BACT</name>
<keyword evidence="1" id="KW-0449">Lipoprotein</keyword>
<evidence type="ECO:0000313" key="1">
    <source>
        <dbReference type="EMBL" id="CCO24564.1"/>
    </source>
</evidence>